<dbReference type="CDD" id="cd09170">
    <property type="entry name" value="PLDc_Nuc"/>
    <property type="match status" value="1"/>
</dbReference>
<protein>
    <recommendedName>
        <fullName evidence="3">phospholipase D</fullName>
        <ecNumber evidence="3">3.1.4.4</ecNumber>
    </recommendedName>
</protein>
<dbReference type="OrthoDB" id="5294698at2"/>
<dbReference type="InterPro" id="IPR051406">
    <property type="entry name" value="PLD_domain"/>
</dbReference>
<evidence type="ECO:0000313" key="8">
    <source>
        <dbReference type="EMBL" id="CAB1368665.1"/>
    </source>
</evidence>
<dbReference type="EC" id="3.1.4.4" evidence="3"/>
<evidence type="ECO:0000256" key="2">
    <source>
        <dbReference type="ARBA" id="ARBA00008664"/>
    </source>
</evidence>
<keyword evidence="8" id="KW-0255">Endonuclease</keyword>
<keyword evidence="8" id="KW-0540">Nuclease</keyword>
<dbReference type="InterPro" id="IPR001736">
    <property type="entry name" value="PLipase_D/transphosphatidylase"/>
</dbReference>
<dbReference type="SUPFAM" id="SSF56024">
    <property type="entry name" value="Phospholipase D/nuclease"/>
    <property type="match status" value="1"/>
</dbReference>
<sequence length="222" mass="24077">MKLRVALVGLWLLMGSAWAAGPIPASGSVEALFTPWDDAEGAILRSLGDARQAVYVQAYLLTSRNLARALVEAHLRGLRVEVLADAEMAGKGDSSQLPQLAAAGIPLRLETAYSAAHNKVMLIDPEGEHPVVITGSYNYTWSAQARNAENLLLLRDNPALARQYLNNWRRHRDQAEPYIPGGIPRPYGAPAAAPTTSPCAHLPREDARLLQSLGECGERRGR</sequence>
<keyword evidence="9" id="KW-1185">Reference proteome</keyword>
<accession>A0A6S6XV35</accession>
<dbReference type="AlphaFoldDB" id="A0A6S6XV35"/>
<evidence type="ECO:0000256" key="3">
    <source>
        <dbReference type="ARBA" id="ARBA00012027"/>
    </source>
</evidence>
<comment type="similarity">
    <text evidence="2">Belongs to the phospholipase D family.</text>
</comment>
<reference evidence="8 9" key="1">
    <citation type="submission" date="2020-03" db="EMBL/GenBank/DDBJ databases">
        <authorList>
            <consortium name="Genoscope - CEA"/>
            <person name="William W."/>
        </authorList>
    </citation>
    <scope>NUCLEOTIDE SEQUENCE [LARGE SCALE GENOMIC DNA]</scope>
    <source>
        <strain evidence="9">DSM 16959</strain>
    </source>
</reference>
<proteinExistence type="inferred from homology"/>
<dbReference type="InterPro" id="IPR025202">
    <property type="entry name" value="PLD-like_dom"/>
</dbReference>
<feature type="domain" description="PLD phosphodiesterase" evidence="7">
    <location>
        <begin position="112"/>
        <end position="143"/>
    </location>
</feature>
<evidence type="ECO:0000259" key="7">
    <source>
        <dbReference type="PROSITE" id="PS50035"/>
    </source>
</evidence>
<dbReference type="Proteomes" id="UP000515733">
    <property type="component" value="Chromosome"/>
</dbReference>
<dbReference type="GO" id="GO:0016891">
    <property type="term" value="F:RNA endonuclease activity producing 5'-phosphomonoesters, hydrolytic mechanism"/>
    <property type="evidence" value="ECO:0007669"/>
    <property type="project" value="TreeGrafter"/>
</dbReference>
<evidence type="ECO:0000313" key="9">
    <source>
        <dbReference type="Proteomes" id="UP000515733"/>
    </source>
</evidence>
<dbReference type="Gene3D" id="3.30.870.10">
    <property type="entry name" value="Endonuclease Chain A"/>
    <property type="match status" value="1"/>
</dbReference>
<dbReference type="PROSITE" id="PS50035">
    <property type="entry name" value="PLD"/>
    <property type="match status" value="1"/>
</dbReference>
<gene>
    <name evidence="8" type="ORF">DENOEST_1500</name>
</gene>
<evidence type="ECO:0000256" key="6">
    <source>
        <dbReference type="ARBA" id="ARBA00023098"/>
    </source>
</evidence>
<dbReference type="GO" id="GO:0006793">
    <property type="term" value="P:phosphorus metabolic process"/>
    <property type="evidence" value="ECO:0007669"/>
    <property type="project" value="UniProtKB-ARBA"/>
</dbReference>
<comment type="catalytic activity">
    <reaction evidence="1">
        <text>a 1,2-diacyl-sn-glycero-3-phosphocholine + H2O = a 1,2-diacyl-sn-glycero-3-phosphate + choline + H(+)</text>
        <dbReference type="Rhea" id="RHEA:14445"/>
        <dbReference type="ChEBI" id="CHEBI:15354"/>
        <dbReference type="ChEBI" id="CHEBI:15377"/>
        <dbReference type="ChEBI" id="CHEBI:15378"/>
        <dbReference type="ChEBI" id="CHEBI:57643"/>
        <dbReference type="ChEBI" id="CHEBI:58608"/>
        <dbReference type="EC" id="3.1.4.4"/>
    </reaction>
</comment>
<dbReference type="KEGG" id="doe:DENOEST_1500"/>
<keyword evidence="4" id="KW-0378">Hydrolase</keyword>
<dbReference type="RefSeq" id="WP_145769759.1">
    <property type="nucleotide sequence ID" value="NZ_LR778301.1"/>
</dbReference>
<keyword evidence="6" id="KW-0443">Lipid metabolism</keyword>
<dbReference type="PANTHER" id="PTHR43856:SF1">
    <property type="entry name" value="MITOCHONDRIAL CARDIOLIPIN HYDROLASE"/>
    <property type="match status" value="1"/>
</dbReference>
<dbReference type="Pfam" id="PF13091">
    <property type="entry name" value="PLDc_2"/>
    <property type="match status" value="1"/>
</dbReference>
<dbReference type="GO" id="GO:0016042">
    <property type="term" value="P:lipid catabolic process"/>
    <property type="evidence" value="ECO:0007669"/>
    <property type="project" value="UniProtKB-KW"/>
</dbReference>
<name>A0A6S6XV35_9PROT</name>
<evidence type="ECO:0000256" key="4">
    <source>
        <dbReference type="ARBA" id="ARBA00022801"/>
    </source>
</evidence>
<evidence type="ECO:0000256" key="5">
    <source>
        <dbReference type="ARBA" id="ARBA00022963"/>
    </source>
</evidence>
<dbReference type="EMBL" id="LR778301">
    <property type="protein sequence ID" value="CAB1368665.1"/>
    <property type="molecule type" value="Genomic_DNA"/>
</dbReference>
<dbReference type="PANTHER" id="PTHR43856">
    <property type="entry name" value="CARDIOLIPIN HYDROLASE"/>
    <property type="match status" value="1"/>
</dbReference>
<evidence type="ECO:0000256" key="1">
    <source>
        <dbReference type="ARBA" id="ARBA00000798"/>
    </source>
</evidence>
<organism evidence="8 9">
    <name type="scientific">Denitratisoma oestradiolicum</name>
    <dbReference type="NCBI Taxonomy" id="311182"/>
    <lineage>
        <taxon>Bacteria</taxon>
        <taxon>Pseudomonadati</taxon>
        <taxon>Pseudomonadota</taxon>
        <taxon>Betaproteobacteria</taxon>
        <taxon>Nitrosomonadales</taxon>
        <taxon>Sterolibacteriaceae</taxon>
        <taxon>Denitratisoma</taxon>
    </lineage>
</organism>
<dbReference type="GO" id="GO:0004630">
    <property type="term" value="F:phospholipase D activity"/>
    <property type="evidence" value="ECO:0007669"/>
    <property type="project" value="UniProtKB-EC"/>
</dbReference>
<keyword evidence="5" id="KW-0442">Lipid degradation</keyword>